<reference evidence="4 5" key="1">
    <citation type="submission" date="2024-03" db="EMBL/GenBank/DDBJ databases">
        <title>Human intestinal bacterial collection.</title>
        <authorList>
            <person name="Pauvert C."/>
            <person name="Hitch T.C.A."/>
            <person name="Clavel T."/>
        </authorList>
    </citation>
    <scope>NUCLEOTIDE SEQUENCE [LARGE SCALE GENOMIC DNA]</scope>
    <source>
        <strain evidence="4 5">CLA-AP-H27</strain>
    </source>
</reference>
<evidence type="ECO:0000256" key="1">
    <source>
        <dbReference type="ARBA" id="ARBA00022741"/>
    </source>
</evidence>
<dbReference type="InterPro" id="IPR035965">
    <property type="entry name" value="PAS-like_dom_sf"/>
</dbReference>
<sequence length="652" mass="73555">MSHTELPIPNTQKSGALIICLHAGIRREFQDYLSALLGNYIRFDILDPYQIHDPSQIQDYSCILFASSRTREAFPIPVPEHITQLICTRTFNPVSLDQIIRIPQGSSVYLVNDTRDSVLDILGQLKDAGITQYHFVPFYQGCTQTDESIQYAITLGEPQLVPRHVPNVINIGNRIIDISTIHDLCTCFQLPSSLTNQITRTYVNRILQIIQLTGTHYTNYVFSQQLLQAVISNLNVSICLMTDEGRISMVNRAFCQDWNIPENGCMDSLFSSWLPSQYASHNFCQSADYQLVSRSGLRRHLSVLQLSLPGHKPLYLLSSQPVSSSPAPDITPVDVRDPSSDFYRLNSGFDSILSVSGRVLNMLEYARRLALYDFPVLIQGENGTQKKKIATAIHKTSSRRQNPLIIFNSLYTGLEAADQLKLADTGTLLIDGVERLSLSTQDTLISILQNTMDDLDIRIIATTSQDLYQDVLDGRFREELFFLLNAASIDTIPLRERREDIPVLMELFFRELFHDPNIRLKDLISSSLMNFLTNYDYPGNIQELFNLSRYFFSLYSAHPLVLSQLPSYIRSRVNQPVSESSVLKNQVLSLIAETPRIGRGTILTALTEKEIAVSDGKLRGLLKELAEEGLIRVGRTRSGCEITELGLASIRH</sequence>
<dbReference type="InterPro" id="IPR058031">
    <property type="entry name" value="AAA_lid_NorR"/>
</dbReference>
<name>A0ABV1HKS7_9FIRM</name>
<accession>A0ABV1HKS7</accession>
<dbReference type="InterPro" id="IPR002078">
    <property type="entry name" value="Sigma_54_int"/>
</dbReference>
<dbReference type="PROSITE" id="PS50045">
    <property type="entry name" value="SIGMA54_INTERACT_4"/>
    <property type="match status" value="1"/>
</dbReference>
<dbReference type="Gene3D" id="3.40.50.300">
    <property type="entry name" value="P-loop containing nucleotide triphosphate hydrolases"/>
    <property type="match status" value="1"/>
</dbReference>
<evidence type="ECO:0000313" key="4">
    <source>
        <dbReference type="EMBL" id="MEQ2562917.1"/>
    </source>
</evidence>
<evidence type="ECO:0000256" key="2">
    <source>
        <dbReference type="ARBA" id="ARBA00022840"/>
    </source>
</evidence>
<evidence type="ECO:0000313" key="5">
    <source>
        <dbReference type="Proteomes" id="UP001437460"/>
    </source>
</evidence>
<dbReference type="Gene3D" id="1.10.8.60">
    <property type="match status" value="1"/>
</dbReference>
<dbReference type="RefSeq" id="WP_349229143.1">
    <property type="nucleotide sequence ID" value="NZ_JBBMFJ010000011.1"/>
</dbReference>
<dbReference type="Pfam" id="PF25601">
    <property type="entry name" value="AAA_lid_14"/>
    <property type="match status" value="1"/>
</dbReference>
<comment type="caution">
    <text evidence="4">The sequence shown here is derived from an EMBL/GenBank/DDBJ whole genome shotgun (WGS) entry which is preliminary data.</text>
</comment>
<dbReference type="SUPFAM" id="SSF52540">
    <property type="entry name" value="P-loop containing nucleoside triphosphate hydrolases"/>
    <property type="match status" value="1"/>
</dbReference>
<dbReference type="Gene3D" id="1.10.10.10">
    <property type="entry name" value="Winged helix-like DNA-binding domain superfamily/Winged helix DNA-binding domain"/>
    <property type="match status" value="1"/>
</dbReference>
<dbReference type="CDD" id="cd00009">
    <property type="entry name" value="AAA"/>
    <property type="match status" value="1"/>
</dbReference>
<proteinExistence type="predicted"/>
<keyword evidence="5" id="KW-1185">Reference proteome</keyword>
<dbReference type="InterPro" id="IPR036388">
    <property type="entry name" value="WH-like_DNA-bd_sf"/>
</dbReference>
<organism evidence="4 5">
    <name type="scientific">Ventrimonas faecis</name>
    <dbReference type="NCBI Taxonomy" id="3133170"/>
    <lineage>
        <taxon>Bacteria</taxon>
        <taxon>Bacillati</taxon>
        <taxon>Bacillota</taxon>
        <taxon>Clostridia</taxon>
        <taxon>Lachnospirales</taxon>
        <taxon>Lachnospiraceae</taxon>
        <taxon>Ventrimonas</taxon>
    </lineage>
</organism>
<dbReference type="EMBL" id="JBBMFJ010000011">
    <property type="protein sequence ID" value="MEQ2562917.1"/>
    <property type="molecule type" value="Genomic_DNA"/>
</dbReference>
<feature type="domain" description="Sigma-54 factor interaction" evidence="3">
    <location>
        <begin position="352"/>
        <end position="553"/>
    </location>
</feature>
<protein>
    <submittedName>
        <fullName evidence="4">Sigma 54-interacting transcriptional regulator</fullName>
    </submittedName>
</protein>
<keyword evidence="2" id="KW-0067">ATP-binding</keyword>
<dbReference type="SUPFAM" id="SSF55785">
    <property type="entry name" value="PYP-like sensor domain (PAS domain)"/>
    <property type="match status" value="1"/>
</dbReference>
<dbReference type="InterPro" id="IPR027417">
    <property type="entry name" value="P-loop_NTPase"/>
</dbReference>
<dbReference type="Pfam" id="PF14532">
    <property type="entry name" value="Sigma54_activ_2"/>
    <property type="match status" value="1"/>
</dbReference>
<keyword evidence="1" id="KW-0547">Nucleotide-binding</keyword>
<evidence type="ECO:0000259" key="3">
    <source>
        <dbReference type="PROSITE" id="PS50045"/>
    </source>
</evidence>
<dbReference type="Proteomes" id="UP001437460">
    <property type="component" value="Unassembled WGS sequence"/>
</dbReference>
<dbReference type="PANTHER" id="PTHR32071">
    <property type="entry name" value="TRANSCRIPTIONAL REGULATORY PROTEIN"/>
    <property type="match status" value="1"/>
</dbReference>
<gene>
    <name evidence="4" type="ORF">WMO41_07035</name>
</gene>